<sequence>MKKLLEMKFQVAFLCVYEVRNEKGNTGATANDIASL</sequence>
<dbReference type="AlphaFoldDB" id="A0A1E8B902"/>
<evidence type="ECO:0000313" key="2">
    <source>
        <dbReference type="Proteomes" id="UP000175706"/>
    </source>
</evidence>
<evidence type="ECO:0000313" key="1">
    <source>
        <dbReference type="EMBL" id="OFD80805.1"/>
    </source>
</evidence>
<name>A0A1E8B902_BACMY</name>
<dbReference type="Proteomes" id="UP000175706">
    <property type="component" value="Unassembled WGS sequence"/>
</dbReference>
<dbReference type="EMBL" id="LXLT01000024">
    <property type="protein sequence ID" value="OFD80805.1"/>
    <property type="molecule type" value="Genomic_DNA"/>
</dbReference>
<proteinExistence type="predicted"/>
<comment type="caution">
    <text evidence="1">The sequence shown here is derived from an EMBL/GenBank/DDBJ whole genome shotgun (WGS) entry which is preliminary data.</text>
</comment>
<accession>A0A1E8B902</accession>
<organism evidence="1 2">
    <name type="scientific">Bacillus mycoides</name>
    <dbReference type="NCBI Taxonomy" id="1405"/>
    <lineage>
        <taxon>Bacteria</taxon>
        <taxon>Bacillati</taxon>
        <taxon>Bacillota</taxon>
        <taxon>Bacilli</taxon>
        <taxon>Bacillales</taxon>
        <taxon>Bacillaceae</taxon>
        <taxon>Bacillus</taxon>
        <taxon>Bacillus cereus group</taxon>
    </lineage>
</organism>
<reference evidence="1 2" key="1">
    <citation type="submission" date="2016-05" db="EMBL/GenBank/DDBJ databases">
        <title>Bacillus thuringiensis and Bacillus weihenstephanensis as novel biocontrol agents of wilt causing Verticillium species.</title>
        <authorList>
            <person name="Hollensteiner J."/>
            <person name="Wemheuer F."/>
            <person name="Harting R."/>
            <person name="Kolarzyk A."/>
            <person name="Diaz-Valerio S."/>
            <person name="Poehlein A."/>
            <person name="Brzuszkiewicz E."/>
            <person name="Nesemann K."/>
            <person name="Braus-Stromeyer S."/>
            <person name="Braus G."/>
            <person name="Daniel R."/>
            <person name="Liesegang H."/>
        </authorList>
    </citation>
    <scope>NUCLEOTIDE SEQUENCE [LARGE SCALE GENOMIC DNA]</scope>
    <source>
        <strain evidence="1 2">GOE8</strain>
    </source>
</reference>
<gene>
    <name evidence="1" type="ORF">BWGOE8_21730</name>
</gene>
<protein>
    <submittedName>
        <fullName evidence="1">Uncharacterized protein</fullName>
    </submittedName>
</protein>